<dbReference type="PANTHER" id="PTHR33672">
    <property type="entry name" value="YCF3-INTERACTING PROTEIN 1, CHLOROPLASTIC"/>
    <property type="match status" value="1"/>
</dbReference>
<dbReference type="GO" id="GO:0009535">
    <property type="term" value="C:chloroplast thylakoid membrane"/>
    <property type="evidence" value="ECO:0007669"/>
    <property type="project" value="InterPro"/>
</dbReference>
<sequence length="376" mass="41561">MSIVVPLPKYPYKEEEEEDLCISIESFPKESLRSPMQKEKQISVDPISLKHQSMRYAGPPLLLPPIDTSIKEVPLYPPPLPLSRDNFLSASLPGSTSTSPRSSGLQSHTKNVKKGRNQAQPSLGLSRFASEQKFLRSKSCGEGRVSAPSQELEFYSRKLCRSGKDKPNESPVTANAGLEAISRFEPTGIRSQRSQWNKLSDGSRPASLKKNPNRKEVDIFKCGACLFLPAFGRGKPVRSASKAEGEAPVAVVERNVISRTVSLEKFECGSWSSSGIMNEDDEDHESMHNLYFDLPLELIKNSGNDANSPVTTAFIFDSDRSGALKQSSSRTTPRKPQDQSSCHVRISMIDSPGSCITPRLRKERDDFNAFLQAQNA</sequence>
<dbReference type="Proteomes" id="UP001141806">
    <property type="component" value="Unassembled WGS sequence"/>
</dbReference>
<proteinExistence type="predicted"/>
<feature type="region of interest" description="Disordered" evidence="1">
    <location>
        <begin position="87"/>
        <end position="127"/>
    </location>
</feature>
<feature type="compositionally biased region" description="Polar residues" evidence="1">
    <location>
        <begin position="190"/>
        <end position="200"/>
    </location>
</feature>
<name>A0A9Q0L422_9MAGN</name>
<organism evidence="2 3">
    <name type="scientific">Protea cynaroides</name>
    <dbReference type="NCBI Taxonomy" id="273540"/>
    <lineage>
        <taxon>Eukaryota</taxon>
        <taxon>Viridiplantae</taxon>
        <taxon>Streptophyta</taxon>
        <taxon>Embryophyta</taxon>
        <taxon>Tracheophyta</taxon>
        <taxon>Spermatophyta</taxon>
        <taxon>Magnoliopsida</taxon>
        <taxon>Proteales</taxon>
        <taxon>Proteaceae</taxon>
        <taxon>Protea</taxon>
    </lineage>
</organism>
<feature type="region of interest" description="Disordered" evidence="1">
    <location>
        <begin position="190"/>
        <end position="210"/>
    </location>
</feature>
<dbReference type="GO" id="GO:0080183">
    <property type="term" value="P:response to photooxidative stress"/>
    <property type="evidence" value="ECO:0007669"/>
    <property type="project" value="InterPro"/>
</dbReference>
<keyword evidence="3" id="KW-1185">Reference proteome</keyword>
<gene>
    <name evidence="2" type="ORF">NE237_032939</name>
</gene>
<dbReference type="GO" id="GO:0048564">
    <property type="term" value="P:photosystem I assembly"/>
    <property type="evidence" value="ECO:0007669"/>
    <property type="project" value="InterPro"/>
</dbReference>
<evidence type="ECO:0000313" key="2">
    <source>
        <dbReference type="EMBL" id="KAJ4982102.1"/>
    </source>
</evidence>
<dbReference type="OrthoDB" id="1880037at2759"/>
<reference evidence="2" key="1">
    <citation type="journal article" date="2023" name="Plant J.">
        <title>The genome of the king protea, Protea cynaroides.</title>
        <authorList>
            <person name="Chang J."/>
            <person name="Duong T.A."/>
            <person name="Schoeman C."/>
            <person name="Ma X."/>
            <person name="Roodt D."/>
            <person name="Barker N."/>
            <person name="Li Z."/>
            <person name="Van de Peer Y."/>
            <person name="Mizrachi E."/>
        </authorList>
    </citation>
    <scope>NUCLEOTIDE SEQUENCE</scope>
    <source>
        <tissue evidence="2">Young leaves</tissue>
    </source>
</reference>
<comment type="caution">
    <text evidence="2">The sequence shown here is derived from an EMBL/GenBank/DDBJ whole genome shotgun (WGS) entry which is preliminary data.</text>
</comment>
<dbReference type="InterPro" id="IPR040340">
    <property type="entry name" value="CEST/Y3IP1"/>
</dbReference>
<protein>
    <submittedName>
        <fullName evidence="2">Uncharacterized protein</fullName>
    </submittedName>
</protein>
<dbReference type="PANTHER" id="PTHR33672:SF24">
    <property type="entry name" value="OS01G0798600 PROTEIN"/>
    <property type="match status" value="1"/>
</dbReference>
<evidence type="ECO:0000256" key="1">
    <source>
        <dbReference type="SAM" id="MobiDB-lite"/>
    </source>
</evidence>
<dbReference type="AlphaFoldDB" id="A0A9Q0L422"/>
<feature type="compositionally biased region" description="Low complexity" evidence="1">
    <location>
        <begin position="91"/>
        <end position="107"/>
    </location>
</feature>
<accession>A0A9Q0L422</accession>
<dbReference type="EMBL" id="JAMYWD010000001">
    <property type="protein sequence ID" value="KAJ4982102.1"/>
    <property type="molecule type" value="Genomic_DNA"/>
</dbReference>
<feature type="region of interest" description="Disordered" evidence="1">
    <location>
        <begin position="323"/>
        <end position="344"/>
    </location>
</feature>
<evidence type="ECO:0000313" key="3">
    <source>
        <dbReference type="Proteomes" id="UP001141806"/>
    </source>
</evidence>